<reference evidence="2" key="1">
    <citation type="submission" date="2016-02" db="EMBL/GenBank/DDBJ databases">
        <authorList>
            <person name="Holder M.E."/>
            <person name="Ajami N.J."/>
            <person name="Petrosino J.F."/>
        </authorList>
    </citation>
    <scope>NUCLEOTIDE SEQUENCE [LARGE SCALE GENOMIC DNA]</scope>
    <source>
        <strain evidence="2">CCUG 45958</strain>
    </source>
</reference>
<accession>A0A109W4A2</accession>
<proteinExistence type="predicted"/>
<dbReference type="KEGG" id="dfi:AXF13_07980"/>
<dbReference type="STRING" id="44742.AXF13_07980"/>
<dbReference type="EMBL" id="CP014229">
    <property type="protein sequence ID" value="AMD90061.1"/>
    <property type="molecule type" value="Genomic_DNA"/>
</dbReference>
<evidence type="ECO:0000313" key="1">
    <source>
        <dbReference type="EMBL" id="AMD90061.1"/>
    </source>
</evidence>
<gene>
    <name evidence="1" type="ORF">AXF13_07980</name>
</gene>
<dbReference type="Proteomes" id="UP000069241">
    <property type="component" value="Chromosome"/>
</dbReference>
<dbReference type="AlphaFoldDB" id="A0A109W4A2"/>
<evidence type="ECO:0000313" key="2">
    <source>
        <dbReference type="Proteomes" id="UP000069241"/>
    </source>
</evidence>
<protein>
    <submittedName>
        <fullName evidence="1">Uncharacterized protein</fullName>
    </submittedName>
</protein>
<sequence>MGVSFISGKHGEGIKAVPCFSKKRSGRGFFESHMSAAFGQIVHFEDEVFSALAALLISAKFFKFYVQHRNL</sequence>
<name>A0A109W4A2_9BACT</name>
<keyword evidence="2" id="KW-1185">Reference proteome</keyword>
<organism evidence="1 2">
    <name type="scientific">Desulfovibrio fairfieldensis</name>
    <dbReference type="NCBI Taxonomy" id="44742"/>
    <lineage>
        <taxon>Bacteria</taxon>
        <taxon>Pseudomonadati</taxon>
        <taxon>Thermodesulfobacteriota</taxon>
        <taxon>Desulfovibrionia</taxon>
        <taxon>Desulfovibrionales</taxon>
        <taxon>Desulfovibrionaceae</taxon>
        <taxon>Desulfovibrio</taxon>
    </lineage>
</organism>